<dbReference type="SMART" id="SM00343">
    <property type="entry name" value="ZnF_C2HC"/>
    <property type="match status" value="2"/>
</dbReference>
<accession>A0A392PW25</accession>
<dbReference type="EMBL" id="LXQA010096833">
    <property type="protein sequence ID" value="MCI15516.1"/>
    <property type="molecule type" value="Genomic_DNA"/>
</dbReference>
<dbReference type="Gene3D" id="4.10.60.10">
    <property type="entry name" value="Zinc finger, CCHC-type"/>
    <property type="match status" value="2"/>
</dbReference>
<dbReference type="Pfam" id="PF08284">
    <property type="entry name" value="RVP_2"/>
    <property type="match status" value="1"/>
</dbReference>
<organism evidence="4 5">
    <name type="scientific">Trifolium medium</name>
    <dbReference type="NCBI Taxonomy" id="97028"/>
    <lineage>
        <taxon>Eukaryota</taxon>
        <taxon>Viridiplantae</taxon>
        <taxon>Streptophyta</taxon>
        <taxon>Embryophyta</taxon>
        <taxon>Tracheophyta</taxon>
        <taxon>Spermatophyta</taxon>
        <taxon>Magnoliopsida</taxon>
        <taxon>eudicotyledons</taxon>
        <taxon>Gunneridae</taxon>
        <taxon>Pentapetalae</taxon>
        <taxon>rosids</taxon>
        <taxon>fabids</taxon>
        <taxon>Fabales</taxon>
        <taxon>Fabaceae</taxon>
        <taxon>Papilionoideae</taxon>
        <taxon>50 kb inversion clade</taxon>
        <taxon>NPAAA clade</taxon>
        <taxon>Hologalegina</taxon>
        <taxon>IRL clade</taxon>
        <taxon>Trifolieae</taxon>
        <taxon>Trifolium</taxon>
    </lineage>
</organism>
<comment type="caution">
    <text evidence="4">The sequence shown here is derived from an EMBL/GenBank/DDBJ whole genome shotgun (WGS) entry which is preliminary data.</text>
</comment>
<keyword evidence="5" id="KW-1185">Reference proteome</keyword>
<feature type="non-terminal residue" evidence="4">
    <location>
        <position position="189"/>
    </location>
</feature>
<feature type="domain" description="CCHC-type" evidence="3">
    <location>
        <begin position="85"/>
        <end position="100"/>
    </location>
</feature>
<dbReference type="SUPFAM" id="SSF57756">
    <property type="entry name" value="Retrovirus zinc finger-like domains"/>
    <property type="match status" value="1"/>
</dbReference>
<dbReference type="Gene3D" id="2.40.70.10">
    <property type="entry name" value="Acid Proteases"/>
    <property type="match status" value="1"/>
</dbReference>
<sequence length="189" mass="20368">MRSKRVNRQGGFSVGGPSRPSHQSQNHGRQGNRPYNHPQNNRGSHRSGNQGGRGNQVREKLTCFKCGEEGHYANDCGNPGATITCNNCQKPGHYARDCKDPRAEPAAIAPRGGRPTARGRVYCMGTEVSGQASNAIHEDCQIAGNTLTALIDTGSTHSFISLECAQRLKMLISPLLFDLNVSTPARDLG</sequence>
<feature type="compositionally biased region" description="Polar residues" evidence="2">
    <location>
        <begin position="20"/>
        <end position="29"/>
    </location>
</feature>
<dbReference type="InterPro" id="IPR051714">
    <property type="entry name" value="Znf_CCHC_NABP"/>
</dbReference>
<keyword evidence="1" id="KW-0479">Metal-binding</keyword>
<dbReference type="PANTHER" id="PTHR23002">
    <property type="entry name" value="ZINC FINGER CCHC DOMAIN CONTAINING PROTEIN"/>
    <property type="match status" value="1"/>
</dbReference>
<feature type="region of interest" description="Disordered" evidence="2">
    <location>
        <begin position="1"/>
        <end position="55"/>
    </location>
</feature>
<dbReference type="InterPro" id="IPR036875">
    <property type="entry name" value="Znf_CCHC_sf"/>
</dbReference>
<dbReference type="PROSITE" id="PS50158">
    <property type="entry name" value="ZF_CCHC"/>
    <property type="match status" value="2"/>
</dbReference>
<dbReference type="GO" id="GO:0003676">
    <property type="term" value="F:nucleic acid binding"/>
    <property type="evidence" value="ECO:0007669"/>
    <property type="project" value="InterPro"/>
</dbReference>
<reference evidence="4 5" key="1">
    <citation type="journal article" date="2018" name="Front. Plant Sci.">
        <title>Red Clover (Trifolium pratense) and Zigzag Clover (T. medium) - A Picture of Genomic Similarities and Differences.</title>
        <authorList>
            <person name="Dluhosova J."/>
            <person name="Istvanek J."/>
            <person name="Nedelnik J."/>
            <person name="Repkova J."/>
        </authorList>
    </citation>
    <scope>NUCLEOTIDE SEQUENCE [LARGE SCALE GENOMIC DNA]</scope>
    <source>
        <strain evidence="5">cv. 10/8</strain>
        <tissue evidence="4">Leaf</tissue>
    </source>
</reference>
<dbReference type="Pfam" id="PF00098">
    <property type="entry name" value="zf-CCHC"/>
    <property type="match status" value="2"/>
</dbReference>
<dbReference type="Proteomes" id="UP000265520">
    <property type="component" value="Unassembled WGS sequence"/>
</dbReference>
<keyword evidence="1" id="KW-0862">Zinc</keyword>
<proteinExistence type="predicted"/>
<keyword evidence="1" id="KW-0863">Zinc-finger</keyword>
<dbReference type="GO" id="GO:0008270">
    <property type="term" value="F:zinc ion binding"/>
    <property type="evidence" value="ECO:0007669"/>
    <property type="project" value="UniProtKB-KW"/>
</dbReference>
<dbReference type="AlphaFoldDB" id="A0A392PW25"/>
<evidence type="ECO:0000313" key="5">
    <source>
        <dbReference type="Proteomes" id="UP000265520"/>
    </source>
</evidence>
<dbReference type="InterPro" id="IPR001878">
    <property type="entry name" value="Znf_CCHC"/>
</dbReference>
<feature type="domain" description="CCHC-type" evidence="3">
    <location>
        <begin position="63"/>
        <end position="76"/>
    </location>
</feature>
<evidence type="ECO:0000313" key="4">
    <source>
        <dbReference type="EMBL" id="MCI15516.1"/>
    </source>
</evidence>
<dbReference type="SUPFAM" id="SSF50630">
    <property type="entry name" value="Acid proteases"/>
    <property type="match status" value="1"/>
</dbReference>
<name>A0A392PW25_9FABA</name>
<evidence type="ECO:0000256" key="2">
    <source>
        <dbReference type="SAM" id="MobiDB-lite"/>
    </source>
</evidence>
<dbReference type="CDD" id="cd00303">
    <property type="entry name" value="retropepsin_like"/>
    <property type="match status" value="1"/>
</dbReference>
<dbReference type="InterPro" id="IPR021109">
    <property type="entry name" value="Peptidase_aspartic_dom_sf"/>
</dbReference>
<protein>
    <submittedName>
        <fullName evidence="4">Cellular nucleic acid-binding protein</fullName>
    </submittedName>
</protein>
<feature type="compositionally biased region" description="Polar residues" evidence="2">
    <location>
        <begin position="37"/>
        <end position="48"/>
    </location>
</feature>
<evidence type="ECO:0000256" key="1">
    <source>
        <dbReference type="PROSITE-ProRule" id="PRU00047"/>
    </source>
</evidence>
<evidence type="ECO:0000259" key="3">
    <source>
        <dbReference type="PROSITE" id="PS50158"/>
    </source>
</evidence>